<dbReference type="PRINTS" id="PR00401">
    <property type="entry name" value="SH2DOMAIN"/>
</dbReference>
<dbReference type="PROSITE" id="PS50011">
    <property type="entry name" value="PROTEIN_KINASE_DOM"/>
    <property type="match status" value="1"/>
</dbReference>
<feature type="domain" description="Protein kinase" evidence="11">
    <location>
        <begin position="128"/>
        <end position="386"/>
    </location>
</feature>
<evidence type="ECO:0000256" key="4">
    <source>
        <dbReference type="ARBA" id="ARBA00022840"/>
    </source>
</evidence>
<evidence type="ECO:0000256" key="2">
    <source>
        <dbReference type="ARBA" id="ARBA00022741"/>
    </source>
</evidence>
<dbReference type="InterPro" id="IPR000719">
    <property type="entry name" value="Prot_kinase_dom"/>
</dbReference>
<dbReference type="Pfam" id="PF00017">
    <property type="entry name" value="SH2"/>
    <property type="match status" value="1"/>
</dbReference>
<dbReference type="InterPro" id="IPR017441">
    <property type="entry name" value="Protein_kinase_ATP_BS"/>
</dbReference>
<dbReference type="Pfam" id="PF07714">
    <property type="entry name" value="PK_Tyr_Ser-Thr"/>
    <property type="match status" value="1"/>
</dbReference>
<evidence type="ECO:0000256" key="8">
    <source>
        <dbReference type="PROSITE-ProRule" id="PRU10141"/>
    </source>
</evidence>
<evidence type="ECO:0000313" key="13">
    <source>
        <dbReference type="Proteomes" id="UP001153712"/>
    </source>
</evidence>
<dbReference type="PANTHER" id="PTHR24418">
    <property type="entry name" value="TYROSINE-PROTEIN KINASE"/>
    <property type="match status" value="1"/>
</dbReference>
<sequence length="407" mass="47331">MPKCKCMSCKGKDWFFKYITRKEAEHLLLSVEYPIGSFLIRPSKNFPECYTLSTKVVSQSDPYNYDVNHYKIEKSDNGGYFLSSNRIFNTLEDLIRTYSRTAHGLNHVLTKPCTSFDENDWEIDQNDLCMLRDLGSGNFGEVKLAAHKYKGEVAVKVFKKTQQMSMVEILEEAAIMKTLRHRHLVKLIGVCSHDESIYIVLEYMENGSLLSFLKEGDGRAYNYEKLMKIAYDISSGMKYLESKKIVHRDLAARNILMDENNRAKIGDFGLARVIGDSEFANGELYKSYTGICPIKWTAPEALFNKMFTIKSDVWSFGILLMEILTYGREPYKGISIDKLTNMLRENYRMPNPKKYYVPDNVYKLMLECWDKNPDKRPFFYDLNFYLKRFKAKKSHNRRCGCYGQDGS</sequence>
<dbReference type="InterPro" id="IPR036860">
    <property type="entry name" value="SH2_dom_sf"/>
</dbReference>
<dbReference type="EMBL" id="OU900096">
    <property type="protein sequence ID" value="CAH1182864.1"/>
    <property type="molecule type" value="Genomic_DNA"/>
</dbReference>
<dbReference type="Gene3D" id="1.10.510.10">
    <property type="entry name" value="Transferase(Phosphotransferase) domain 1"/>
    <property type="match status" value="1"/>
</dbReference>
<dbReference type="InterPro" id="IPR000980">
    <property type="entry name" value="SH2"/>
</dbReference>
<dbReference type="GO" id="GO:0004715">
    <property type="term" value="F:non-membrane spanning protein tyrosine kinase activity"/>
    <property type="evidence" value="ECO:0007669"/>
    <property type="project" value="UniProtKB-EC"/>
</dbReference>
<keyword evidence="1 9" id="KW-0808">Transferase</keyword>
<feature type="domain" description="SH2" evidence="10">
    <location>
        <begin position="14"/>
        <end position="113"/>
    </location>
</feature>
<keyword evidence="7" id="KW-0727">SH2 domain</keyword>
<organism evidence="12 13">
    <name type="scientific">Phyllotreta striolata</name>
    <name type="common">Striped flea beetle</name>
    <name type="synonym">Crioceris striolata</name>
    <dbReference type="NCBI Taxonomy" id="444603"/>
    <lineage>
        <taxon>Eukaryota</taxon>
        <taxon>Metazoa</taxon>
        <taxon>Ecdysozoa</taxon>
        <taxon>Arthropoda</taxon>
        <taxon>Hexapoda</taxon>
        <taxon>Insecta</taxon>
        <taxon>Pterygota</taxon>
        <taxon>Neoptera</taxon>
        <taxon>Endopterygota</taxon>
        <taxon>Coleoptera</taxon>
        <taxon>Polyphaga</taxon>
        <taxon>Cucujiformia</taxon>
        <taxon>Chrysomeloidea</taxon>
        <taxon>Chrysomelidae</taxon>
        <taxon>Galerucinae</taxon>
        <taxon>Alticini</taxon>
        <taxon>Phyllotreta</taxon>
    </lineage>
</organism>
<evidence type="ECO:0000259" key="10">
    <source>
        <dbReference type="PROSITE" id="PS50001"/>
    </source>
</evidence>
<evidence type="ECO:0000256" key="5">
    <source>
        <dbReference type="ARBA" id="ARBA00023137"/>
    </source>
</evidence>
<comment type="catalytic activity">
    <reaction evidence="6 9">
        <text>L-tyrosyl-[protein] + ATP = O-phospho-L-tyrosyl-[protein] + ADP + H(+)</text>
        <dbReference type="Rhea" id="RHEA:10596"/>
        <dbReference type="Rhea" id="RHEA-COMP:10136"/>
        <dbReference type="Rhea" id="RHEA-COMP:20101"/>
        <dbReference type="ChEBI" id="CHEBI:15378"/>
        <dbReference type="ChEBI" id="CHEBI:30616"/>
        <dbReference type="ChEBI" id="CHEBI:46858"/>
        <dbReference type="ChEBI" id="CHEBI:61978"/>
        <dbReference type="ChEBI" id="CHEBI:456216"/>
        <dbReference type="EC" id="2.7.10.2"/>
    </reaction>
</comment>
<evidence type="ECO:0000256" key="9">
    <source>
        <dbReference type="RuleBase" id="RU362096"/>
    </source>
</evidence>
<proteinExistence type="inferred from homology"/>
<keyword evidence="3 9" id="KW-0418">Kinase</keyword>
<dbReference type="OrthoDB" id="28230at2759"/>
<dbReference type="SMART" id="SM00252">
    <property type="entry name" value="SH2"/>
    <property type="match status" value="1"/>
</dbReference>
<name>A0A9P0GQZ8_PHYSR</name>
<dbReference type="PROSITE" id="PS00107">
    <property type="entry name" value="PROTEIN_KINASE_ATP"/>
    <property type="match status" value="1"/>
</dbReference>
<dbReference type="Proteomes" id="UP001153712">
    <property type="component" value="Chromosome 3"/>
</dbReference>
<protein>
    <recommendedName>
        <fullName evidence="9">Tyrosine-protein kinase</fullName>
        <ecNumber evidence="9">2.7.10.2</ecNumber>
    </recommendedName>
</protein>
<dbReference type="PRINTS" id="PR00109">
    <property type="entry name" value="TYRKINASE"/>
</dbReference>
<reference evidence="12" key="1">
    <citation type="submission" date="2022-01" db="EMBL/GenBank/DDBJ databases">
        <authorList>
            <person name="King R."/>
        </authorList>
    </citation>
    <scope>NUCLEOTIDE SEQUENCE</scope>
</reference>
<evidence type="ECO:0000256" key="3">
    <source>
        <dbReference type="ARBA" id="ARBA00022777"/>
    </source>
</evidence>
<keyword evidence="13" id="KW-1185">Reference proteome</keyword>
<dbReference type="FunFam" id="1.10.510.10:FF:000554">
    <property type="entry name" value="Predicted protein"/>
    <property type="match status" value="1"/>
</dbReference>
<dbReference type="SUPFAM" id="SSF55550">
    <property type="entry name" value="SH2 domain"/>
    <property type="match status" value="1"/>
</dbReference>
<dbReference type="InterPro" id="IPR008266">
    <property type="entry name" value="Tyr_kinase_AS"/>
</dbReference>
<comment type="similarity">
    <text evidence="9">Belongs to the protein kinase superfamily. Tyr protein kinase family.</text>
</comment>
<dbReference type="SMART" id="SM00219">
    <property type="entry name" value="TyrKc"/>
    <property type="match status" value="1"/>
</dbReference>
<dbReference type="PROSITE" id="PS50001">
    <property type="entry name" value="SH2"/>
    <property type="match status" value="1"/>
</dbReference>
<gene>
    <name evidence="12" type="ORF">PHYEVI_LOCUS7235</name>
</gene>
<dbReference type="PROSITE" id="PS00109">
    <property type="entry name" value="PROTEIN_KINASE_TYR"/>
    <property type="match status" value="1"/>
</dbReference>
<dbReference type="AlphaFoldDB" id="A0A9P0GQZ8"/>
<evidence type="ECO:0000313" key="12">
    <source>
        <dbReference type="EMBL" id="CAH1182864.1"/>
    </source>
</evidence>
<dbReference type="InterPro" id="IPR050198">
    <property type="entry name" value="Non-receptor_tyrosine_kinases"/>
</dbReference>
<dbReference type="GO" id="GO:0005524">
    <property type="term" value="F:ATP binding"/>
    <property type="evidence" value="ECO:0007669"/>
    <property type="project" value="UniProtKB-UniRule"/>
</dbReference>
<dbReference type="InterPro" id="IPR011009">
    <property type="entry name" value="Kinase-like_dom_sf"/>
</dbReference>
<dbReference type="InterPro" id="IPR001245">
    <property type="entry name" value="Ser-Thr/Tyr_kinase_cat_dom"/>
</dbReference>
<evidence type="ECO:0000256" key="7">
    <source>
        <dbReference type="PROSITE-ProRule" id="PRU00191"/>
    </source>
</evidence>
<feature type="binding site" evidence="8">
    <location>
        <position position="156"/>
    </location>
    <ligand>
        <name>ATP</name>
        <dbReference type="ChEBI" id="CHEBI:30616"/>
    </ligand>
</feature>
<evidence type="ECO:0000259" key="11">
    <source>
        <dbReference type="PROSITE" id="PS50011"/>
    </source>
</evidence>
<dbReference type="InterPro" id="IPR020635">
    <property type="entry name" value="Tyr_kinase_cat_dom"/>
</dbReference>
<evidence type="ECO:0000256" key="1">
    <source>
        <dbReference type="ARBA" id="ARBA00022679"/>
    </source>
</evidence>
<keyword evidence="2 8" id="KW-0547">Nucleotide-binding</keyword>
<dbReference type="EC" id="2.7.10.2" evidence="9"/>
<dbReference type="Gene3D" id="3.30.505.10">
    <property type="entry name" value="SH2 domain"/>
    <property type="match status" value="1"/>
</dbReference>
<keyword evidence="5 9" id="KW-0829">Tyrosine-protein kinase</keyword>
<dbReference type="GO" id="GO:0002009">
    <property type="term" value="P:morphogenesis of an epithelium"/>
    <property type="evidence" value="ECO:0007669"/>
    <property type="project" value="UniProtKB-ARBA"/>
</dbReference>
<keyword evidence="4 8" id="KW-0067">ATP-binding</keyword>
<evidence type="ECO:0000256" key="6">
    <source>
        <dbReference type="ARBA" id="ARBA00051245"/>
    </source>
</evidence>
<accession>A0A9P0GQZ8</accession>
<dbReference type="SUPFAM" id="SSF56112">
    <property type="entry name" value="Protein kinase-like (PK-like)"/>
    <property type="match status" value="1"/>
</dbReference>